<sequence>MIIGIECSFLLVYHAQVKFPLLDRQRVIWLITLLWDFVIKKKNSISKKLILLLIQVYFAQFI</sequence>
<name>A0A8S1XRL5_PAROT</name>
<proteinExistence type="predicted"/>
<keyword evidence="2" id="KW-1185">Reference proteome</keyword>
<evidence type="ECO:0000313" key="2">
    <source>
        <dbReference type="Proteomes" id="UP000683925"/>
    </source>
</evidence>
<gene>
    <name evidence="1" type="ORF">POCTA_138.1.T1290108</name>
</gene>
<dbReference type="Proteomes" id="UP000683925">
    <property type="component" value="Unassembled WGS sequence"/>
</dbReference>
<dbReference type="AlphaFoldDB" id="A0A8S1XRL5"/>
<evidence type="ECO:0000313" key="1">
    <source>
        <dbReference type="EMBL" id="CAD8203222.1"/>
    </source>
</evidence>
<comment type="caution">
    <text evidence="1">The sequence shown here is derived from an EMBL/GenBank/DDBJ whole genome shotgun (WGS) entry which is preliminary data.</text>
</comment>
<protein>
    <submittedName>
        <fullName evidence="1">Uncharacterized protein</fullName>
    </submittedName>
</protein>
<accession>A0A8S1XRL5</accession>
<reference evidence="1" key="1">
    <citation type="submission" date="2021-01" db="EMBL/GenBank/DDBJ databases">
        <authorList>
            <consortium name="Genoscope - CEA"/>
            <person name="William W."/>
        </authorList>
    </citation>
    <scope>NUCLEOTIDE SEQUENCE</scope>
</reference>
<dbReference type="EMBL" id="CAJJDP010000129">
    <property type="protein sequence ID" value="CAD8203222.1"/>
    <property type="molecule type" value="Genomic_DNA"/>
</dbReference>
<organism evidence="1 2">
    <name type="scientific">Paramecium octaurelia</name>
    <dbReference type="NCBI Taxonomy" id="43137"/>
    <lineage>
        <taxon>Eukaryota</taxon>
        <taxon>Sar</taxon>
        <taxon>Alveolata</taxon>
        <taxon>Ciliophora</taxon>
        <taxon>Intramacronucleata</taxon>
        <taxon>Oligohymenophorea</taxon>
        <taxon>Peniculida</taxon>
        <taxon>Parameciidae</taxon>
        <taxon>Paramecium</taxon>
    </lineage>
</organism>